<dbReference type="Proteomes" id="UP000799118">
    <property type="component" value="Unassembled WGS sequence"/>
</dbReference>
<name>A0A6A4GR12_9AGAR</name>
<evidence type="ECO:0000313" key="2">
    <source>
        <dbReference type="Proteomes" id="UP000799118"/>
    </source>
</evidence>
<organism evidence="1 2">
    <name type="scientific">Gymnopus androsaceus JB14</name>
    <dbReference type="NCBI Taxonomy" id="1447944"/>
    <lineage>
        <taxon>Eukaryota</taxon>
        <taxon>Fungi</taxon>
        <taxon>Dikarya</taxon>
        <taxon>Basidiomycota</taxon>
        <taxon>Agaricomycotina</taxon>
        <taxon>Agaricomycetes</taxon>
        <taxon>Agaricomycetidae</taxon>
        <taxon>Agaricales</taxon>
        <taxon>Marasmiineae</taxon>
        <taxon>Omphalotaceae</taxon>
        <taxon>Gymnopus</taxon>
    </lineage>
</organism>
<dbReference type="EMBL" id="ML769757">
    <property type="protein sequence ID" value="KAE9388181.1"/>
    <property type="molecule type" value="Genomic_DNA"/>
</dbReference>
<dbReference type="AlphaFoldDB" id="A0A6A4GR12"/>
<protein>
    <submittedName>
        <fullName evidence="1">Uncharacterized protein</fullName>
    </submittedName>
</protein>
<keyword evidence="2" id="KW-1185">Reference proteome</keyword>
<gene>
    <name evidence="1" type="ORF">BT96DRAFT_1004435</name>
</gene>
<reference evidence="1" key="1">
    <citation type="journal article" date="2019" name="Environ. Microbiol.">
        <title>Fungal ecological strategies reflected in gene transcription - a case study of two litter decomposers.</title>
        <authorList>
            <person name="Barbi F."/>
            <person name="Kohler A."/>
            <person name="Barry K."/>
            <person name="Baskaran P."/>
            <person name="Daum C."/>
            <person name="Fauchery L."/>
            <person name="Ihrmark K."/>
            <person name="Kuo A."/>
            <person name="LaButti K."/>
            <person name="Lipzen A."/>
            <person name="Morin E."/>
            <person name="Grigoriev I.V."/>
            <person name="Henrissat B."/>
            <person name="Lindahl B."/>
            <person name="Martin F."/>
        </authorList>
    </citation>
    <scope>NUCLEOTIDE SEQUENCE</scope>
    <source>
        <strain evidence="1">JB14</strain>
    </source>
</reference>
<proteinExistence type="predicted"/>
<evidence type="ECO:0000313" key="1">
    <source>
        <dbReference type="EMBL" id="KAE9388181.1"/>
    </source>
</evidence>
<accession>A0A6A4GR12</accession>
<dbReference type="OrthoDB" id="3025143at2759"/>
<sequence>MLFSPSFPAPPFTCELVPPALSDLSVIEPATLMSGDADGFCTLRNGKEFSPSTSAPDLILCHFNTASLLSKGLSRASFFCPAFSLIRKWSYPLPSSALFQSALFAPPPHPAKHPRTSTTAVTGAACQKLLYHKWCRVTCRAQQDTLGTTLKAVVLKRAAEADIIYVQLPANTSQSTWSGRRMTPSSARVLSSCEVLEISGLRLVEWDGSASTVIHTEYSHRPMVLLARPRGVGWLTNASLETLYCQACLPPSHKPNCHGEYMTLPAGCSFGGGRTCPGNYTNTVHNVPLVQAMPDNLLYNV</sequence>